<dbReference type="GO" id="GO:0005634">
    <property type="term" value="C:nucleus"/>
    <property type="evidence" value="ECO:0000314"/>
    <property type="project" value="WormBase"/>
</dbReference>
<dbReference type="Proteomes" id="UP000001940">
    <property type="component" value="Chromosome IV"/>
</dbReference>
<evidence type="ECO:0000256" key="7">
    <source>
        <dbReference type="ARBA" id="ARBA00023163"/>
    </source>
</evidence>
<evidence type="ECO:0000313" key="14">
    <source>
        <dbReference type="WormBase" id="W09C2.1a"/>
    </source>
</evidence>
<evidence type="ECO:0000259" key="11">
    <source>
        <dbReference type="PROSITE" id="PS50114"/>
    </source>
</evidence>
<dbReference type="Bgee" id="WBGene00001249">
    <property type="expression patterns" value="Expressed in embryo and 24 other cell types or tissues"/>
</dbReference>
<dbReference type="GO" id="GO:0008270">
    <property type="term" value="F:zinc ion binding"/>
    <property type="evidence" value="ECO:0007669"/>
    <property type="project" value="UniProtKB-KW"/>
</dbReference>
<feature type="region of interest" description="Disordered" evidence="10">
    <location>
        <begin position="391"/>
        <end position="423"/>
    </location>
</feature>
<dbReference type="RefSeq" id="NP_001033435.1">
    <property type="nucleotide sequence ID" value="NM_001038346.6"/>
</dbReference>
<keyword evidence="6" id="KW-0238">DNA-binding</keyword>
<dbReference type="GO" id="GO:0009957">
    <property type="term" value="P:epidermal cell fate specification"/>
    <property type="evidence" value="ECO:0000315"/>
    <property type="project" value="WormBase"/>
</dbReference>
<dbReference type="EMBL" id="BX284604">
    <property type="protein sequence ID" value="CAJ30234.1"/>
    <property type="molecule type" value="Genomic_DNA"/>
</dbReference>
<keyword evidence="7" id="KW-0804">Transcription</keyword>
<dbReference type="UCSC" id="W09C2.1a">
    <property type="organism name" value="c. elegans"/>
</dbReference>
<evidence type="ECO:0000256" key="1">
    <source>
        <dbReference type="ARBA" id="ARBA00004123"/>
    </source>
</evidence>
<dbReference type="GO" id="GO:0000976">
    <property type="term" value="F:transcription cis-regulatory region binding"/>
    <property type="evidence" value="ECO:0007669"/>
    <property type="project" value="UniProtKB-ARBA"/>
</dbReference>
<keyword evidence="4" id="KW-0862">Zinc</keyword>
<keyword evidence="2" id="KW-0479">Metal-binding</keyword>
<name>Q3S1J8_CAEEL</name>
<dbReference type="WormBase" id="W09C2.1a">
    <property type="protein sequence ID" value="CE39113"/>
    <property type="gene ID" value="WBGene00001249"/>
    <property type="gene designation" value="elt-1"/>
</dbReference>
<dbReference type="CTD" id="177794"/>
<evidence type="ECO:0000256" key="5">
    <source>
        <dbReference type="ARBA" id="ARBA00023015"/>
    </source>
</evidence>
<dbReference type="OrthoDB" id="515401at2759"/>
<dbReference type="SUPFAM" id="SSF57716">
    <property type="entry name" value="Glucocorticoid receptor-like (DNA-binding domain)"/>
    <property type="match status" value="2"/>
</dbReference>
<feature type="domain" description="GATA-type" evidence="11">
    <location>
        <begin position="338"/>
        <end position="391"/>
    </location>
</feature>
<gene>
    <name evidence="12 14" type="primary">elt-1</name>
    <name evidence="12" type="ORF">CELE_W09C2.1</name>
    <name evidence="14" type="ORF">W09C2.1</name>
</gene>
<keyword evidence="13" id="KW-1185">Reference proteome</keyword>
<dbReference type="ExpressionAtlas" id="Q3S1J8">
    <property type="expression patterns" value="baseline and differential"/>
</dbReference>
<dbReference type="GO" id="GO:0000981">
    <property type="term" value="F:DNA-binding transcription factor activity, RNA polymerase II-specific"/>
    <property type="evidence" value="ECO:0000314"/>
    <property type="project" value="WormBase"/>
</dbReference>
<dbReference type="InterPro" id="IPR039355">
    <property type="entry name" value="Transcription_factor_GATA"/>
</dbReference>
<accession>Q3S1J8</accession>
<dbReference type="SMR" id="Q3S1J8"/>
<feature type="region of interest" description="Disordered" evidence="10">
    <location>
        <begin position="228"/>
        <end position="283"/>
    </location>
</feature>
<evidence type="ECO:0000256" key="10">
    <source>
        <dbReference type="SAM" id="MobiDB-lite"/>
    </source>
</evidence>
<evidence type="ECO:0000256" key="3">
    <source>
        <dbReference type="ARBA" id="ARBA00022771"/>
    </source>
</evidence>
<organism evidence="12 13">
    <name type="scientific">Caenorhabditis elegans</name>
    <dbReference type="NCBI Taxonomy" id="6239"/>
    <lineage>
        <taxon>Eukaryota</taxon>
        <taxon>Metazoa</taxon>
        <taxon>Ecdysozoa</taxon>
        <taxon>Nematoda</taxon>
        <taxon>Chromadorea</taxon>
        <taxon>Rhabditida</taxon>
        <taxon>Rhabditina</taxon>
        <taxon>Rhabditomorpha</taxon>
        <taxon>Rhabditoidea</taxon>
        <taxon>Rhabditidae</taxon>
        <taxon>Peloderinae</taxon>
        <taxon>Caenorhabditis</taxon>
    </lineage>
</organism>
<feature type="domain" description="GATA-type" evidence="11">
    <location>
        <begin position="283"/>
        <end position="339"/>
    </location>
</feature>
<evidence type="ECO:0000313" key="12">
    <source>
        <dbReference type="EMBL" id="CAJ30234.1"/>
    </source>
</evidence>
<dbReference type="InterPro" id="IPR013088">
    <property type="entry name" value="Znf_NHR/GATA"/>
</dbReference>
<evidence type="ECO:0000256" key="2">
    <source>
        <dbReference type="ARBA" id="ARBA00022723"/>
    </source>
</evidence>
<dbReference type="PRINTS" id="PR00619">
    <property type="entry name" value="GATAZNFINGER"/>
</dbReference>
<keyword evidence="8" id="KW-0539">Nucleus</keyword>
<dbReference type="IntAct" id="Q3S1J8">
    <property type="interactions" value="23"/>
</dbReference>
<dbReference type="PROSITE" id="PS50114">
    <property type="entry name" value="GATA_ZN_FINGER_2"/>
    <property type="match status" value="2"/>
</dbReference>
<dbReference type="PANTHER" id="PTHR10071:SF328">
    <property type="entry name" value="TRANSCRIPTION FACTOR ELT-1-RELATED"/>
    <property type="match status" value="1"/>
</dbReference>
<dbReference type="OMA" id="YPMFLNY"/>
<dbReference type="GeneID" id="177794"/>
<sequence length="488" mass="53107">MHYRDANYSISRNKVNLHHEEFMLDGVVGGEDHDMQNTNEVRAELDSLLRLDPDTNSIIDALHISQPIEQENMDYEGKPVEFTLGTSSGGASLAPTSSTTAASIAPFSYNTSATNYYNTTPSSYPMFLNYQYAGGTTVTTDMDAFSGMDMSMNNGVFGTQNNPSYFYPTTQLNTYGYDTLAAATTASGITVNNNQLNVNIVQGNGTIVPQPITQNIISTVSNVQSSVPINNSQPLTPTGLAGCSTSSGSSSASSSSANSTSTPKNTISKANRSSGGANNSQFSTEDRECVNCGVHNTPLWRRDGSGNYLCNACGLYFKMNHHARPLVKPKKRQQNAQKRTGIECVNCRTNTTTLWRRNGEGHPVCNACGLYFKLHKVERPITMKKDGIQTRNRKLSAKGSRRMKKENGGTPTSMGMPTTSSSISSGIELDQSGVWGMKNTQPMLMTPTAYAFPASNFYFNSIEDQLEYKTCPPMMVDFGGQMKNLNLN</sequence>
<dbReference type="CDD" id="cd00202">
    <property type="entry name" value="ZnF_GATA"/>
    <property type="match status" value="2"/>
</dbReference>
<dbReference type="PANTHER" id="PTHR10071">
    <property type="entry name" value="TRANSCRIPTION FACTOR GATA FAMILY MEMBER"/>
    <property type="match status" value="1"/>
</dbReference>
<evidence type="ECO:0000256" key="6">
    <source>
        <dbReference type="ARBA" id="ARBA00023125"/>
    </source>
</evidence>
<evidence type="ECO:0000256" key="8">
    <source>
        <dbReference type="ARBA" id="ARBA00023242"/>
    </source>
</evidence>
<dbReference type="AGR" id="WB:WBGene00001249"/>
<dbReference type="GO" id="GO:0007283">
    <property type="term" value="P:spermatogenesis"/>
    <property type="evidence" value="ECO:0000315"/>
    <property type="project" value="WormBase"/>
</dbReference>
<dbReference type="FunFam" id="3.30.50.10:FF:000054">
    <property type="entry name" value="Transcription factor elt-1"/>
    <property type="match status" value="1"/>
</dbReference>
<dbReference type="InterPro" id="IPR000679">
    <property type="entry name" value="Znf_GATA"/>
</dbReference>
<reference evidence="12 13" key="1">
    <citation type="journal article" date="1998" name="Science">
        <title>Genome sequence of the nematode C. elegans: a platform for investigating biology.</title>
        <authorList>
            <consortium name="The C. elegans sequencing consortium"/>
            <person name="Sulson J.E."/>
            <person name="Waterston R."/>
        </authorList>
    </citation>
    <scope>NUCLEOTIDE SEQUENCE [LARGE SCALE GENOMIC DNA]</scope>
    <source>
        <strain evidence="12 13">Bristol N2</strain>
    </source>
</reference>
<dbReference type="PROSITE" id="PS00344">
    <property type="entry name" value="GATA_ZN_FINGER_1"/>
    <property type="match status" value="2"/>
</dbReference>
<keyword evidence="5" id="KW-0805">Transcription regulation</keyword>
<feature type="compositionally biased region" description="Basic residues" evidence="10">
    <location>
        <begin position="391"/>
        <end position="404"/>
    </location>
</feature>
<dbReference type="AlphaFoldDB" id="Q3S1J8"/>
<keyword evidence="3 9" id="KW-0863">Zinc-finger</keyword>
<dbReference type="GO" id="GO:0045944">
    <property type="term" value="P:positive regulation of transcription by RNA polymerase II"/>
    <property type="evidence" value="ECO:0000314"/>
    <property type="project" value="WormBase"/>
</dbReference>
<dbReference type="SMART" id="SM00401">
    <property type="entry name" value="ZnF_GATA"/>
    <property type="match status" value="2"/>
</dbReference>
<dbReference type="Pfam" id="PF00320">
    <property type="entry name" value="GATA"/>
    <property type="match status" value="2"/>
</dbReference>
<dbReference type="Gene3D" id="3.30.50.10">
    <property type="entry name" value="Erythroid Transcription Factor GATA-1, subunit A"/>
    <property type="match status" value="2"/>
</dbReference>
<evidence type="ECO:0000256" key="9">
    <source>
        <dbReference type="PROSITE-ProRule" id="PRU00094"/>
    </source>
</evidence>
<evidence type="ECO:0000313" key="13">
    <source>
        <dbReference type="Proteomes" id="UP000001940"/>
    </source>
</evidence>
<comment type="subcellular location">
    <subcellularLocation>
        <location evidence="1">Nucleus</location>
    </subcellularLocation>
</comment>
<feature type="compositionally biased region" description="Low complexity" evidence="10">
    <location>
        <begin position="238"/>
        <end position="262"/>
    </location>
</feature>
<feature type="compositionally biased region" description="Low complexity" evidence="10">
    <location>
        <begin position="408"/>
        <end position="423"/>
    </location>
</feature>
<feature type="compositionally biased region" description="Polar residues" evidence="10">
    <location>
        <begin position="263"/>
        <end position="283"/>
    </location>
</feature>
<evidence type="ECO:0000256" key="4">
    <source>
        <dbReference type="ARBA" id="ARBA00022833"/>
    </source>
</evidence>
<proteinExistence type="predicted"/>
<protein>
    <submittedName>
        <fullName evidence="12">GATA-type domain-containing protein</fullName>
    </submittedName>
</protein>
<dbReference type="FunFam" id="3.30.50.10:FF:000032">
    <property type="entry name" value="Transcription factor GATA-3"/>
    <property type="match status" value="1"/>
</dbReference>